<comment type="caution">
    <text evidence="2">The sequence shown here is derived from an EMBL/GenBank/DDBJ whole genome shotgun (WGS) entry which is preliminary data.</text>
</comment>
<feature type="compositionally biased region" description="Gly residues" evidence="1">
    <location>
        <begin position="267"/>
        <end position="276"/>
    </location>
</feature>
<feature type="compositionally biased region" description="Low complexity" evidence="1">
    <location>
        <begin position="98"/>
        <end position="108"/>
    </location>
</feature>
<feature type="non-terminal residue" evidence="2">
    <location>
        <position position="1"/>
    </location>
</feature>
<feature type="compositionally biased region" description="Basic and acidic residues" evidence="1">
    <location>
        <begin position="43"/>
        <end position="70"/>
    </location>
</feature>
<reference evidence="2" key="1">
    <citation type="submission" date="2023-10" db="EMBL/GenBank/DDBJ databases">
        <authorList>
            <person name="Chen Y."/>
            <person name="Shah S."/>
            <person name="Dougan E. K."/>
            <person name="Thang M."/>
            <person name="Chan C."/>
        </authorList>
    </citation>
    <scope>NUCLEOTIDE SEQUENCE [LARGE SCALE GENOMIC DNA]</scope>
</reference>
<protein>
    <submittedName>
        <fullName evidence="2">Uncharacterized protein</fullName>
    </submittedName>
</protein>
<organism evidence="2 3">
    <name type="scientific">Prorocentrum cordatum</name>
    <dbReference type="NCBI Taxonomy" id="2364126"/>
    <lineage>
        <taxon>Eukaryota</taxon>
        <taxon>Sar</taxon>
        <taxon>Alveolata</taxon>
        <taxon>Dinophyceae</taxon>
        <taxon>Prorocentrales</taxon>
        <taxon>Prorocentraceae</taxon>
        <taxon>Prorocentrum</taxon>
    </lineage>
</organism>
<feature type="region of interest" description="Disordered" evidence="1">
    <location>
        <begin position="144"/>
        <end position="172"/>
    </location>
</feature>
<proteinExistence type="predicted"/>
<evidence type="ECO:0000313" key="2">
    <source>
        <dbReference type="EMBL" id="CAK0812089.1"/>
    </source>
</evidence>
<feature type="region of interest" description="Disordered" evidence="1">
    <location>
        <begin position="195"/>
        <end position="276"/>
    </location>
</feature>
<feature type="compositionally biased region" description="Basic residues" evidence="1">
    <location>
        <begin position="13"/>
        <end position="22"/>
    </location>
</feature>
<feature type="compositionally biased region" description="Low complexity" evidence="1">
    <location>
        <begin position="230"/>
        <end position="242"/>
    </location>
</feature>
<sequence>TLLPGPSVAMPKARQKPAAKPKPKVEPRKDADLEQAPAQSRESTCRHEQVKGQRAEEPRAESRTDADEAQAHQPPGDASHRGVPPRLPDLAGTREQAEQQGAEAPAEECQGRPRPRAAGADDSVSKRLAAALASMDALAGQMRALSDGRRREHEQLAARRAAEEDHLEAASERLRRRRCALQGLRAECERLQGELAARGPPLEPEGSQQAPSTSARAPHMEAPRASPERLGPAAEEAPGLPGAAPPPDLAAAAWPEAALEPQRAGGREGGGGAVRG</sequence>
<evidence type="ECO:0000313" key="3">
    <source>
        <dbReference type="Proteomes" id="UP001189429"/>
    </source>
</evidence>
<feature type="compositionally biased region" description="Low complexity" evidence="1">
    <location>
        <begin position="249"/>
        <end position="264"/>
    </location>
</feature>
<feature type="non-terminal residue" evidence="2">
    <location>
        <position position="276"/>
    </location>
</feature>
<keyword evidence="3" id="KW-1185">Reference proteome</keyword>
<feature type="region of interest" description="Disordered" evidence="1">
    <location>
        <begin position="1"/>
        <end position="126"/>
    </location>
</feature>
<feature type="compositionally biased region" description="Basic and acidic residues" evidence="1">
    <location>
        <begin position="146"/>
        <end position="172"/>
    </location>
</feature>
<feature type="compositionally biased region" description="Basic and acidic residues" evidence="1">
    <location>
        <begin position="23"/>
        <end position="32"/>
    </location>
</feature>
<gene>
    <name evidence="2" type="ORF">PCOR1329_LOCUS16469</name>
</gene>
<evidence type="ECO:0000256" key="1">
    <source>
        <dbReference type="SAM" id="MobiDB-lite"/>
    </source>
</evidence>
<dbReference type="EMBL" id="CAUYUJ010005054">
    <property type="protein sequence ID" value="CAK0812089.1"/>
    <property type="molecule type" value="Genomic_DNA"/>
</dbReference>
<feature type="compositionally biased region" description="Polar residues" evidence="1">
    <location>
        <begin position="206"/>
        <end position="215"/>
    </location>
</feature>
<dbReference type="Proteomes" id="UP001189429">
    <property type="component" value="Unassembled WGS sequence"/>
</dbReference>
<accession>A0ABN9R073</accession>
<name>A0ABN9R073_9DINO</name>